<name>A0A6F9D6E4_9ASCI</name>
<keyword evidence="5 6" id="KW-0143">Chaperone</keyword>
<comment type="subcellular location">
    <subcellularLocation>
        <location evidence="1 6">Mitochondrion matrix</location>
    </subcellularLocation>
</comment>
<accession>A0A6F9D6E4</accession>
<evidence type="ECO:0000256" key="5">
    <source>
        <dbReference type="ARBA" id="ARBA00023186"/>
    </source>
</evidence>
<comment type="similarity">
    <text evidence="2 6">Belongs to the complex I LYR family. SDHAF3 subfamily.</text>
</comment>
<gene>
    <name evidence="7" type="primary">Acn9</name>
</gene>
<evidence type="ECO:0000256" key="2">
    <source>
        <dbReference type="ARBA" id="ARBA00006020"/>
    </source>
</evidence>
<evidence type="ECO:0000256" key="4">
    <source>
        <dbReference type="ARBA" id="ARBA00023128"/>
    </source>
</evidence>
<dbReference type="AlphaFoldDB" id="A0A6F9D6E4"/>
<evidence type="ECO:0000256" key="1">
    <source>
        <dbReference type="ARBA" id="ARBA00004305"/>
    </source>
</evidence>
<comment type="subunit">
    <text evidence="6">Interacts with the iron-sulfur protein subunit within the SDH catalytic dimer.</text>
</comment>
<sequence>MSLKHTSKVRQLYKVILRLHEGLPIDLKTVGDQYVKSEFRAHKNCAPEFVPEFMSQWQTYAKTLQAQLQQESLHSKVGSSLPVDALEEFSEDQILQLHELLKETQKPNPQFDVKKETD</sequence>
<dbReference type="Pfam" id="PF13233">
    <property type="entry name" value="Complex1_LYR_2"/>
    <property type="match status" value="1"/>
</dbReference>
<dbReference type="GO" id="GO:0034553">
    <property type="term" value="P:mitochondrial respiratory chain complex II assembly"/>
    <property type="evidence" value="ECO:0007669"/>
    <property type="project" value="UniProtKB-UniRule"/>
</dbReference>
<evidence type="ECO:0000256" key="6">
    <source>
        <dbReference type="RuleBase" id="RU368039"/>
    </source>
</evidence>
<organism evidence="7">
    <name type="scientific">Phallusia mammillata</name>
    <dbReference type="NCBI Taxonomy" id="59560"/>
    <lineage>
        <taxon>Eukaryota</taxon>
        <taxon>Metazoa</taxon>
        <taxon>Chordata</taxon>
        <taxon>Tunicata</taxon>
        <taxon>Ascidiacea</taxon>
        <taxon>Phlebobranchia</taxon>
        <taxon>Ascidiidae</taxon>
        <taxon>Phallusia</taxon>
    </lineage>
</organism>
<dbReference type="CDD" id="cd20270">
    <property type="entry name" value="Complex1_LYR_SDHAF3_LYRM10"/>
    <property type="match status" value="1"/>
</dbReference>
<dbReference type="PANTHER" id="PTHR13137">
    <property type="entry name" value="DC11 ACN9 HOMOLOG"/>
    <property type="match status" value="1"/>
</dbReference>
<keyword evidence="4 6" id="KW-0496">Mitochondrion</keyword>
<dbReference type="EMBL" id="LR782654">
    <property type="protein sequence ID" value="CAB3219754.1"/>
    <property type="molecule type" value="mRNA"/>
</dbReference>
<dbReference type="PANTHER" id="PTHR13137:SF6">
    <property type="entry name" value="SUCCINATE DEHYDROGENASE ASSEMBLY FACTOR 3, MITOCHONDRIAL"/>
    <property type="match status" value="1"/>
</dbReference>
<evidence type="ECO:0000313" key="7">
    <source>
        <dbReference type="EMBL" id="CAB3219754.1"/>
    </source>
</evidence>
<protein>
    <recommendedName>
        <fullName evidence="6">Succinate dehydrogenase assembly factor 3</fullName>
        <shortName evidence="6">SDH assembly factor 3</shortName>
        <shortName evidence="6">SDHAF3</shortName>
    </recommendedName>
</protein>
<dbReference type="InterPro" id="IPR008381">
    <property type="entry name" value="SDHAF3/Sdh7"/>
</dbReference>
<evidence type="ECO:0000256" key="3">
    <source>
        <dbReference type="ARBA" id="ARBA00022946"/>
    </source>
</evidence>
<reference evidence="7" key="1">
    <citation type="submission" date="2020-04" db="EMBL/GenBank/DDBJ databases">
        <authorList>
            <person name="Neveu A P."/>
        </authorList>
    </citation>
    <scope>NUCLEOTIDE SEQUENCE</scope>
    <source>
        <tissue evidence="7">Whole embryo</tissue>
    </source>
</reference>
<comment type="function">
    <text evidence="6">Plays an essential role in the assembly of succinate dehydrogenase (SDH), an enzyme complex (also referred to as respiratory complex II) that is a component of both the tricarboxylic acid (TCA) cycle and the mitochondrial electron transport chain, and which couples the oxidation of succinate to fumarate with the reduction of ubiquinone (coenzyme Q) to ubiquinol. Promotes maturation of the iron-sulfur protein subunit of the SDH catalytic dimer, protecting it from the deleterious effects of oxidants. May act together with SDHAF1.</text>
</comment>
<dbReference type="GO" id="GO:0005759">
    <property type="term" value="C:mitochondrial matrix"/>
    <property type="evidence" value="ECO:0007669"/>
    <property type="project" value="UniProtKB-SubCell"/>
</dbReference>
<proteinExistence type="evidence at transcript level"/>
<keyword evidence="3" id="KW-0809">Transit peptide</keyword>
<dbReference type="GO" id="GO:0006105">
    <property type="term" value="P:succinate metabolic process"/>
    <property type="evidence" value="ECO:0007669"/>
    <property type="project" value="TreeGrafter"/>
</dbReference>
<dbReference type="GO" id="GO:0005758">
    <property type="term" value="C:mitochondrial intermembrane space"/>
    <property type="evidence" value="ECO:0007669"/>
    <property type="project" value="TreeGrafter"/>
</dbReference>